<dbReference type="CDD" id="cd06170">
    <property type="entry name" value="LuxR_C_like"/>
    <property type="match status" value="1"/>
</dbReference>
<dbReference type="EMBL" id="BMIR01000005">
    <property type="protein sequence ID" value="GGE36997.1"/>
    <property type="molecule type" value="Genomic_DNA"/>
</dbReference>
<evidence type="ECO:0000259" key="7">
    <source>
        <dbReference type="PROSITE" id="PS50110"/>
    </source>
</evidence>
<keyword evidence="1 5" id="KW-0597">Phosphoprotein</keyword>
<evidence type="ECO:0000256" key="2">
    <source>
        <dbReference type="ARBA" id="ARBA00023015"/>
    </source>
</evidence>
<dbReference type="RefSeq" id="WP_188691489.1">
    <property type="nucleotide sequence ID" value="NZ_BMIR01000005.1"/>
</dbReference>
<keyword evidence="4" id="KW-0804">Transcription</keyword>
<evidence type="ECO:0000256" key="5">
    <source>
        <dbReference type="PROSITE-ProRule" id="PRU00169"/>
    </source>
</evidence>
<feature type="modified residue" description="4-aspartylphosphate" evidence="5">
    <location>
        <position position="57"/>
    </location>
</feature>
<dbReference type="PROSITE" id="PS00622">
    <property type="entry name" value="HTH_LUXR_1"/>
    <property type="match status" value="1"/>
</dbReference>
<comment type="caution">
    <text evidence="8">The sequence shown here is derived from an EMBL/GenBank/DDBJ whole genome shotgun (WGS) entry which is preliminary data.</text>
</comment>
<dbReference type="SMART" id="SM00421">
    <property type="entry name" value="HTH_LUXR"/>
    <property type="match status" value="1"/>
</dbReference>
<evidence type="ECO:0000313" key="8">
    <source>
        <dbReference type="EMBL" id="GGE36997.1"/>
    </source>
</evidence>
<protein>
    <submittedName>
        <fullName evidence="8">DNA-binding response regulator</fullName>
    </submittedName>
</protein>
<dbReference type="GO" id="GO:0000160">
    <property type="term" value="P:phosphorelay signal transduction system"/>
    <property type="evidence" value="ECO:0007669"/>
    <property type="project" value="InterPro"/>
</dbReference>
<dbReference type="GO" id="GO:0003677">
    <property type="term" value="F:DNA binding"/>
    <property type="evidence" value="ECO:0007669"/>
    <property type="project" value="UniProtKB-KW"/>
</dbReference>
<dbReference type="PANTHER" id="PTHR43214:SF43">
    <property type="entry name" value="TWO-COMPONENT RESPONSE REGULATOR"/>
    <property type="match status" value="1"/>
</dbReference>
<keyword evidence="2" id="KW-0805">Transcription regulation</keyword>
<dbReference type="InterPro" id="IPR000792">
    <property type="entry name" value="Tscrpt_reg_LuxR_C"/>
</dbReference>
<dbReference type="SUPFAM" id="SSF46894">
    <property type="entry name" value="C-terminal effector domain of the bipartite response regulators"/>
    <property type="match status" value="1"/>
</dbReference>
<dbReference type="InterPro" id="IPR001789">
    <property type="entry name" value="Sig_transdc_resp-reg_receiver"/>
</dbReference>
<evidence type="ECO:0000256" key="1">
    <source>
        <dbReference type="ARBA" id="ARBA00022553"/>
    </source>
</evidence>
<evidence type="ECO:0000259" key="6">
    <source>
        <dbReference type="PROSITE" id="PS50043"/>
    </source>
</evidence>
<dbReference type="Pfam" id="PF00196">
    <property type="entry name" value="GerE"/>
    <property type="match status" value="1"/>
</dbReference>
<dbReference type="Pfam" id="PF00072">
    <property type="entry name" value="Response_reg"/>
    <property type="match status" value="1"/>
</dbReference>
<feature type="domain" description="Response regulatory" evidence="7">
    <location>
        <begin position="6"/>
        <end position="123"/>
    </location>
</feature>
<dbReference type="InterPro" id="IPR058245">
    <property type="entry name" value="NreC/VraR/RcsB-like_REC"/>
</dbReference>
<dbReference type="InterPro" id="IPR016032">
    <property type="entry name" value="Sig_transdc_resp-reg_C-effctor"/>
</dbReference>
<evidence type="ECO:0000256" key="3">
    <source>
        <dbReference type="ARBA" id="ARBA00023125"/>
    </source>
</evidence>
<dbReference type="SUPFAM" id="SSF52172">
    <property type="entry name" value="CheY-like"/>
    <property type="match status" value="1"/>
</dbReference>
<dbReference type="PRINTS" id="PR00038">
    <property type="entry name" value="HTHLUXR"/>
</dbReference>
<reference evidence="8" key="2">
    <citation type="submission" date="2020-09" db="EMBL/GenBank/DDBJ databases">
        <authorList>
            <person name="Sun Q."/>
            <person name="Zhou Y."/>
        </authorList>
    </citation>
    <scope>NUCLEOTIDE SEQUENCE</scope>
    <source>
        <strain evidence="8">CGMCC 1.15371</strain>
    </source>
</reference>
<dbReference type="PROSITE" id="PS50043">
    <property type="entry name" value="HTH_LUXR_2"/>
    <property type="match status" value="1"/>
</dbReference>
<name>A0A8J2VS57_9BACL</name>
<accession>A0A8J2VS57</accession>
<dbReference type="PANTHER" id="PTHR43214">
    <property type="entry name" value="TWO-COMPONENT RESPONSE REGULATOR"/>
    <property type="match status" value="1"/>
</dbReference>
<reference evidence="8" key="1">
    <citation type="journal article" date="2014" name="Int. J. Syst. Evol. Microbiol.">
        <title>Complete genome sequence of Corynebacterium casei LMG S-19264T (=DSM 44701T), isolated from a smear-ripened cheese.</title>
        <authorList>
            <consortium name="US DOE Joint Genome Institute (JGI-PGF)"/>
            <person name="Walter F."/>
            <person name="Albersmeier A."/>
            <person name="Kalinowski J."/>
            <person name="Ruckert C."/>
        </authorList>
    </citation>
    <scope>NUCLEOTIDE SEQUENCE</scope>
    <source>
        <strain evidence="8">CGMCC 1.15371</strain>
    </source>
</reference>
<dbReference type="InterPro" id="IPR039420">
    <property type="entry name" value="WalR-like"/>
</dbReference>
<dbReference type="Gene3D" id="3.40.50.2300">
    <property type="match status" value="1"/>
</dbReference>
<gene>
    <name evidence="8" type="ORF">GCM10011391_14860</name>
</gene>
<dbReference type="InterPro" id="IPR011006">
    <property type="entry name" value="CheY-like_superfamily"/>
</dbReference>
<dbReference type="AlphaFoldDB" id="A0A8J2VS57"/>
<dbReference type="Proteomes" id="UP000628775">
    <property type="component" value="Unassembled WGS sequence"/>
</dbReference>
<sequence length="218" mass="24198">MSGRIRVIVADDHAIVRSGVKRLLNAEANIEVVAEASDGNEAITKTLQENPDIVIMDISMPAGMSGLEATQTIKEAMPNVNVLILTMHDEPEYLFRLLKLGASGYILKSALDSELIAAVYAVSEGQVYLYPTAAKHLVEGFLHPLANGEEHEAYRQLSEREKEIFILIAKGFSNKEIAEQLFISVKTVETHKRNIMEKLSLTKRHEVVEFALSRGLLQ</sequence>
<organism evidence="8 9">
    <name type="scientific">Pullulanibacillus camelliae</name>
    <dbReference type="NCBI Taxonomy" id="1707096"/>
    <lineage>
        <taxon>Bacteria</taxon>
        <taxon>Bacillati</taxon>
        <taxon>Bacillota</taxon>
        <taxon>Bacilli</taxon>
        <taxon>Bacillales</taxon>
        <taxon>Sporolactobacillaceae</taxon>
        <taxon>Pullulanibacillus</taxon>
    </lineage>
</organism>
<keyword evidence="3 8" id="KW-0238">DNA-binding</keyword>
<dbReference type="PROSITE" id="PS50110">
    <property type="entry name" value="RESPONSE_REGULATORY"/>
    <property type="match status" value="1"/>
</dbReference>
<dbReference type="GO" id="GO:0006355">
    <property type="term" value="P:regulation of DNA-templated transcription"/>
    <property type="evidence" value="ECO:0007669"/>
    <property type="project" value="InterPro"/>
</dbReference>
<evidence type="ECO:0000313" key="9">
    <source>
        <dbReference type="Proteomes" id="UP000628775"/>
    </source>
</evidence>
<dbReference type="CDD" id="cd17535">
    <property type="entry name" value="REC_NarL-like"/>
    <property type="match status" value="1"/>
</dbReference>
<evidence type="ECO:0000256" key="4">
    <source>
        <dbReference type="ARBA" id="ARBA00023163"/>
    </source>
</evidence>
<keyword evidence="9" id="KW-1185">Reference proteome</keyword>
<dbReference type="SMART" id="SM00448">
    <property type="entry name" value="REC"/>
    <property type="match status" value="1"/>
</dbReference>
<proteinExistence type="predicted"/>
<feature type="domain" description="HTH luxR-type" evidence="6">
    <location>
        <begin position="150"/>
        <end position="215"/>
    </location>
</feature>